<protein>
    <submittedName>
        <fullName evidence="3">Uncharacterized protein</fullName>
    </submittedName>
</protein>
<feature type="transmembrane region" description="Helical" evidence="2">
    <location>
        <begin position="16"/>
        <end position="35"/>
    </location>
</feature>
<keyword evidence="2" id="KW-0812">Transmembrane</keyword>
<evidence type="ECO:0000313" key="3">
    <source>
        <dbReference type="EMBL" id="GAA2214255.1"/>
    </source>
</evidence>
<evidence type="ECO:0000256" key="1">
    <source>
        <dbReference type="SAM" id="MobiDB-lite"/>
    </source>
</evidence>
<keyword evidence="2" id="KW-1133">Transmembrane helix</keyword>
<organism evidence="3 4">
    <name type="scientific">Nonomuraea monospora</name>
    <dbReference type="NCBI Taxonomy" id="568818"/>
    <lineage>
        <taxon>Bacteria</taxon>
        <taxon>Bacillati</taxon>
        <taxon>Actinomycetota</taxon>
        <taxon>Actinomycetes</taxon>
        <taxon>Streptosporangiales</taxon>
        <taxon>Streptosporangiaceae</taxon>
        <taxon>Nonomuraea</taxon>
    </lineage>
</organism>
<feature type="region of interest" description="Disordered" evidence="1">
    <location>
        <begin position="41"/>
        <end position="76"/>
    </location>
</feature>
<sequence length="76" mass="7571">MGAFVLFLTVTRDADGLWALSLGAFLTYLFLAFVFRDSPDDGARQGGSADRGGGTGYDGGGRSGDGGFGGGGDGGE</sequence>
<dbReference type="EMBL" id="BAAAQX010000039">
    <property type="protein sequence ID" value="GAA2214255.1"/>
    <property type="molecule type" value="Genomic_DNA"/>
</dbReference>
<feature type="compositionally biased region" description="Gly residues" evidence="1">
    <location>
        <begin position="49"/>
        <end position="76"/>
    </location>
</feature>
<reference evidence="3 4" key="1">
    <citation type="journal article" date="2019" name="Int. J. Syst. Evol. Microbiol.">
        <title>The Global Catalogue of Microorganisms (GCM) 10K type strain sequencing project: providing services to taxonomists for standard genome sequencing and annotation.</title>
        <authorList>
            <consortium name="The Broad Institute Genomics Platform"/>
            <consortium name="The Broad Institute Genome Sequencing Center for Infectious Disease"/>
            <person name="Wu L."/>
            <person name="Ma J."/>
        </authorList>
    </citation>
    <scope>NUCLEOTIDE SEQUENCE [LARGE SCALE GENOMIC DNA]</scope>
    <source>
        <strain evidence="3 4">JCM 16114</strain>
    </source>
</reference>
<evidence type="ECO:0000256" key="2">
    <source>
        <dbReference type="SAM" id="Phobius"/>
    </source>
</evidence>
<accession>A0ABN3CXK3</accession>
<dbReference type="Proteomes" id="UP001499843">
    <property type="component" value="Unassembled WGS sequence"/>
</dbReference>
<evidence type="ECO:0000313" key="4">
    <source>
        <dbReference type="Proteomes" id="UP001499843"/>
    </source>
</evidence>
<keyword evidence="2" id="KW-0472">Membrane</keyword>
<proteinExistence type="predicted"/>
<gene>
    <name evidence="3" type="ORF">GCM10009850_097200</name>
</gene>
<name>A0ABN3CXK3_9ACTN</name>
<keyword evidence="4" id="KW-1185">Reference proteome</keyword>
<comment type="caution">
    <text evidence="3">The sequence shown here is derived from an EMBL/GenBank/DDBJ whole genome shotgun (WGS) entry which is preliminary data.</text>
</comment>